<keyword evidence="2" id="KW-1185">Reference proteome</keyword>
<accession>A0AAV4QXL2</accession>
<comment type="caution">
    <text evidence="1">The sequence shown here is derived from an EMBL/GenBank/DDBJ whole genome shotgun (WGS) entry which is preliminary data.</text>
</comment>
<dbReference type="AlphaFoldDB" id="A0AAV4QXL2"/>
<organism evidence="1 2">
    <name type="scientific">Caerostris darwini</name>
    <dbReference type="NCBI Taxonomy" id="1538125"/>
    <lineage>
        <taxon>Eukaryota</taxon>
        <taxon>Metazoa</taxon>
        <taxon>Ecdysozoa</taxon>
        <taxon>Arthropoda</taxon>
        <taxon>Chelicerata</taxon>
        <taxon>Arachnida</taxon>
        <taxon>Araneae</taxon>
        <taxon>Araneomorphae</taxon>
        <taxon>Entelegynae</taxon>
        <taxon>Araneoidea</taxon>
        <taxon>Araneidae</taxon>
        <taxon>Caerostris</taxon>
    </lineage>
</organism>
<proteinExistence type="predicted"/>
<dbReference type="EMBL" id="BPLQ01005263">
    <property type="protein sequence ID" value="GIY13606.1"/>
    <property type="molecule type" value="Genomic_DNA"/>
</dbReference>
<gene>
    <name evidence="1" type="ORF">CDAR_567371</name>
</gene>
<evidence type="ECO:0000313" key="2">
    <source>
        <dbReference type="Proteomes" id="UP001054837"/>
    </source>
</evidence>
<dbReference type="Proteomes" id="UP001054837">
    <property type="component" value="Unassembled WGS sequence"/>
</dbReference>
<reference evidence="1 2" key="1">
    <citation type="submission" date="2021-06" db="EMBL/GenBank/DDBJ databases">
        <title>Caerostris darwini draft genome.</title>
        <authorList>
            <person name="Kono N."/>
            <person name="Arakawa K."/>
        </authorList>
    </citation>
    <scope>NUCLEOTIDE SEQUENCE [LARGE SCALE GENOMIC DNA]</scope>
</reference>
<name>A0AAV4QXL2_9ARAC</name>
<evidence type="ECO:0000313" key="1">
    <source>
        <dbReference type="EMBL" id="GIY13606.1"/>
    </source>
</evidence>
<protein>
    <submittedName>
        <fullName evidence="1">Uncharacterized protein</fullName>
    </submittedName>
</protein>
<sequence length="104" mass="11710">MFFWQMLQRNCDEEIDTLCTKRRCLINAPFITFQYLPTKEAEQFGSVHESFPMMGKESVMVKFSLVTFWKLWSCGVPGEDRALEDCLSGDTAAGSCGGSVLCCC</sequence>